<keyword evidence="2" id="KW-0732">Signal</keyword>
<name>A0A8B7YUG0_ACAPL</name>
<dbReference type="KEGG" id="aplc:110982315"/>
<dbReference type="PANTHER" id="PTHR22803">
    <property type="entry name" value="MANNOSE, PHOSPHOLIPASE, LECTIN RECEPTOR RELATED"/>
    <property type="match status" value="1"/>
</dbReference>
<keyword evidence="1" id="KW-1015">Disulfide bond</keyword>
<dbReference type="AlphaFoldDB" id="A0A8B7YUG0"/>
<dbReference type="Gene3D" id="3.10.100.10">
    <property type="entry name" value="Mannose-Binding Protein A, subunit A"/>
    <property type="match status" value="1"/>
</dbReference>
<evidence type="ECO:0000259" key="3">
    <source>
        <dbReference type="PROSITE" id="PS50041"/>
    </source>
</evidence>
<feature type="domain" description="C-type lectin" evidence="3">
    <location>
        <begin position="107"/>
        <end position="228"/>
    </location>
</feature>
<dbReference type="PROSITE" id="PS50041">
    <property type="entry name" value="C_TYPE_LECTIN_2"/>
    <property type="match status" value="1"/>
</dbReference>
<dbReference type="SMART" id="SM00034">
    <property type="entry name" value="CLECT"/>
    <property type="match status" value="1"/>
</dbReference>
<dbReference type="Proteomes" id="UP000694845">
    <property type="component" value="Unplaced"/>
</dbReference>
<dbReference type="OrthoDB" id="6116550at2759"/>
<dbReference type="Pfam" id="PF00059">
    <property type="entry name" value="Lectin_C"/>
    <property type="match status" value="1"/>
</dbReference>
<dbReference type="PROSITE" id="PS00615">
    <property type="entry name" value="C_TYPE_LECTIN_1"/>
    <property type="match status" value="1"/>
</dbReference>
<dbReference type="GeneID" id="110982315"/>
<evidence type="ECO:0000313" key="5">
    <source>
        <dbReference type="RefSeq" id="XP_022096342.1"/>
    </source>
</evidence>
<proteinExistence type="predicted"/>
<dbReference type="InterPro" id="IPR050111">
    <property type="entry name" value="C-type_lectin/snaclec_domain"/>
</dbReference>
<organism evidence="4 5">
    <name type="scientific">Acanthaster planci</name>
    <name type="common">Crown-of-thorns starfish</name>
    <dbReference type="NCBI Taxonomy" id="133434"/>
    <lineage>
        <taxon>Eukaryota</taxon>
        <taxon>Metazoa</taxon>
        <taxon>Echinodermata</taxon>
        <taxon>Eleutherozoa</taxon>
        <taxon>Asterozoa</taxon>
        <taxon>Asteroidea</taxon>
        <taxon>Valvatacea</taxon>
        <taxon>Valvatida</taxon>
        <taxon>Acanthasteridae</taxon>
        <taxon>Acanthaster</taxon>
    </lineage>
</organism>
<gene>
    <name evidence="5" type="primary">LOC110982315</name>
</gene>
<feature type="chain" id="PRO_5034771295" evidence="2">
    <location>
        <begin position="23"/>
        <end position="232"/>
    </location>
</feature>
<dbReference type="InterPro" id="IPR016186">
    <property type="entry name" value="C-type_lectin-like/link_sf"/>
</dbReference>
<sequence>MRIEEALITVILFLNAVRSSSASVCYAGQIFDASLNSARWVLPVTEPCRCTAVRPGGVLTTAPLLSVAPVDRGGGLLFSEVAEEFLTLFNCKAASCATLPGPGHWKTFDHCYLIVKQRLSYEEAESHCQELSQPGRSAHLASILSAAENAFLLQYNAAALPQSNFAVWIGYDRLSLDKYQWVDGSNGSGFTDWSPGEPTGGVEKCAVLWYGVHWNDWGCYNIAPFVCKMPAQ</sequence>
<dbReference type="InterPro" id="IPR016187">
    <property type="entry name" value="CTDL_fold"/>
</dbReference>
<dbReference type="InterPro" id="IPR018378">
    <property type="entry name" value="C-type_lectin_CS"/>
</dbReference>
<evidence type="ECO:0000313" key="4">
    <source>
        <dbReference type="Proteomes" id="UP000694845"/>
    </source>
</evidence>
<dbReference type="InterPro" id="IPR001304">
    <property type="entry name" value="C-type_lectin-like"/>
</dbReference>
<accession>A0A8B7YUG0</accession>
<dbReference type="RefSeq" id="XP_022096342.1">
    <property type="nucleotide sequence ID" value="XM_022240650.1"/>
</dbReference>
<reference evidence="5" key="1">
    <citation type="submission" date="2025-08" db="UniProtKB">
        <authorList>
            <consortium name="RefSeq"/>
        </authorList>
    </citation>
    <scope>IDENTIFICATION</scope>
</reference>
<evidence type="ECO:0000256" key="1">
    <source>
        <dbReference type="ARBA" id="ARBA00023157"/>
    </source>
</evidence>
<keyword evidence="4" id="KW-1185">Reference proteome</keyword>
<feature type="signal peptide" evidence="2">
    <location>
        <begin position="1"/>
        <end position="22"/>
    </location>
</feature>
<dbReference type="SUPFAM" id="SSF56436">
    <property type="entry name" value="C-type lectin-like"/>
    <property type="match status" value="1"/>
</dbReference>
<dbReference type="OMA" id="NCTARFC"/>
<protein>
    <submittedName>
        <fullName evidence="5">Snaclec EMS16 subunit alpha-like</fullName>
    </submittedName>
</protein>
<evidence type="ECO:0000256" key="2">
    <source>
        <dbReference type="SAM" id="SignalP"/>
    </source>
</evidence>